<sequence length="192" mass="21705">MQYYSGRVVKPDQTKLGSTKPNTSYVCYLHKTLCGLKKAPRAWFHKLNTSLTTWGFESSCADTSLFFKHATSDVLILVYVDDILVTGSCASQVTFFISQLSSTFALRDLGSLYYFFGIGVTHSTDSLHLCQQKYVHDLLTLTAITDTKLVLTLGSLAWPSLSLSLMVIYFISQHCWRITVCYCYTFKPFFCC</sequence>
<evidence type="ECO:0000313" key="4">
    <source>
        <dbReference type="Proteomes" id="UP000288805"/>
    </source>
</evidence>
<name>A0A438D7U3_VITVI</name>
<proteinExistence type="predicted"/>
<feature type="domain" description="Reverse transcriptase Ty1/copia-type" evidence="2">
    <location>
        <begin position="22"/>
        <end position="149"/>
    </location>
</feature>
<accession>A0A438D7U3</accession>
<evidence type="ECO:0000256" key="1">
    <source>
        <dbReference type="SAM" id="Phobius"/>
    </source>
</evidence>
<evidence type="ECO:0000313" key="3">
    <source>
        <dbReference type="EMBL" id="RVW31526.1"/>
    </source>
</evidence>
<comment type="caution">
    <text evidence="3">The sequence shown here is derived from an EMBL/GenBank/DDBJ whole genome shotgun (WGS) entry which is preliminary data.</text>
</comment>
<reference evidence="3 4" key="1">
    <citation type="journal article" date="2018" name="PLoS Genet.">
        <title>Population sequencing reveals clonal diversity and ancestral inbreeding in the grapevine cultivar Chardonnay.</title>
        <authorList>
            <person name="Roach M.J."/>
            <person name="Johnson D.L."/>
            <person name="Bohlmann J."/>
            <person name="van Vuuren H.J."/>
            <person name="Jones S.J."/>
            <person name="Pretorius I.S."/>
            <person name="Schmidt S.A."/>
            <person name="Borneman A.R."/>
        </authorList>
    </citation>
    <scope>NUCLEOTIDE SEQUENCE [LARGE SCALE GENOMIC DNA]</scope>
    <source>
        <strain evidence="4">cv. Chardonnay</strain>
        <tissue evidence="3">Leaf</tissue>
    </source>
</reference>
<dbReference type="Proteomes" id="UP000288805">
    <property type="component" value="Unassembled WGS sequence"/>
</dbReference>
<keyword evidence="1" id="KW-1133">Transmembrane helix</keyword>
<dbReference type="InterPro" id="IPR013103">
    <property type="entry name" value="RVT_2"/>
</dbReference>
<dbReference type="EMBL" id="QGNW01001749">
    <property type="protein sequence ID" value="RVW31526.1"/>
    <property type="molecule type" value="Genomic_DNA"/>
</dbReference>
<gene>
    <name evidence="3" type="primary">RE1_2388</name>
    <name evidence="3" type="ORF">CK203_087972</name>
</gene>
<feature type="transmembrane region" description="Helical" evidence="1">
    <location>
        <begin position="149"/>
        <end position="171"/>
    </location>
</feature>
<protein>
    <submittedName>
        <fullName evidence="3">Retrovirus-related Pol polyprotein from transposon RE1</fullName>
    </submittedName>
</protein>
<keyword evidence="1" id="KW-0472">Membrane</keyword>
<keyword evidence="1" id="KW-0812">Transmembrane</keyword>
<evidence type="ECO:0000259" key="2">
    <source>
        <dbReference type="Pfam" id="PF07727"/>
    </source>
</evidence>
<dbReference type="AlphaFoldDB" id="A0A438D7U3"/>
<dbReference type="Pfam" id="PF07727">
    <property type="entry name" value="RVT_2"/>
    <property type="match status" value="1"/>
</dbReference>
<organism evidence="3 4">
    <name type="scientific">Vitis vinifera</name>
    <name type="common">Grape</name>
    <dbReference type="NCBI Taxonomy" id="29760"/>
    <lineage>
        <taxon>Eukaryota</taxon>
        <taxon>Viridiplantae</taxon>
        <taxon>Streptophyta</taxon>
        <taxon>Embryophyta</taxon>
        <taxon>Tracheophyta</taxon>
        <taxon>Spermatophyta</taxon>
        <taxon>Magnoliopsida</taxon>
        <taxon>eudicotyledons</taxon>
        <taxon>Gunneridae</taxon>
        <taxon>Pentapetalae</taxon>
        <taxon>rosids</taxon>
        <taxon>Vitales</taxon>
        <taxon>Vitaceae</taxon>
        <taxon>Viteae</taxon>
        <taxon>Vitis</taxon>
    </lineage>
</organism>
<dbReference type="InterPro" id="IPR043502">
    <property type="entry name" value="DNA/RNA_pol_sf"/>
</dbReference>
<dbReference type="SUPFAM" id="SSF56672">
    <property type="entry name" value="DNA/RNA polymerases"/>
    <property type="match status" value="1"/>
</dbReference>